<evidence type="ECO:0000313" key="2">
    <source>
        <dbReference type="EMBL" id="KAK1710342.1"/>
    </source>
</evidence>
<comment type="caution">
    <text evidence="2">The sequence shown here is derived from an EMBL/GenBank/DDBJ whole genome shotgun (WGS) entry which is preliminary data.</text>
</comment>
<accession>A0AAD8U7E1</accession>
<evidence type="ECO:0000256" key="1">
    <source>
        <dbReference type="SAM" id="MobiDB-lite"/>
    </source>
</evidence>
<evidence type="ECO:0000313" key="3">
    <source>
        <dbReference type="Proteomes" id="UP001244207"/>
    </source>
</evidence>
<protein>
    <submittedName>
        <fullName evidence="2">Uncharacterized protein</fullName>
    </submittedName>
</protein>
<organism evidence="2 3">
    <name type="scientific">Glomerella acutata</name>
    <name type="common">Colletotrichum acutatum</name>
    <dbReference type="NCBI Taxonomy" id="27357"/>
    <lineage>
        <taxon>Eukaryota</taxon>
        <taxon>Fungi</taxon>
        <taxon>Dikarya</taxon>
        <taxon>Ascomycota</taxon>
        <taxon>Pezizomycotina</taxon>
        <taxon>Sordariomycetes</taxon>
        <taxon>Hypocreomycetidae</taxon>
        <taxon>Glomerellales</taxon>
        <taxon>Glomerellaceae</taxon>
        <taxon>Colletotrichum</taxon>
        <taxon>Colletotrichum acutatum species complex</taxon>
    </lineage>
</organism>
<dbReference type="GeneID" id="85390332"/>
<feature type="region of interest" description="Disordered" evidence="1">
    <location>
        <begin position="42"/>
        <end position="88"/>
    </location>
</feature>
<reference evidence="2" key="1">
    <citation type="submission" date="2021-12" db="EMBL/GenBank/DDBJ databases">
        <title>Comparative genomics, transcriptomics and evolutionary studies reveal genomic signatures of adaptation to plant cell wall in hemibiotrophic fungi.</title>
        <authorList>
            <consortium name="DOE Joint Genome Institute"/>
            <person name="Baroncelli R."/>
            <person name="Diaz J.F."/>
            <person name="Benocci T."/>
            <person name="Peng M."/>
            <person name="Battaglia E."/>
            <person name="Haridas S."/>
            <person name="Andreopoulos W."/>
            <person name="Labutti K."/>
            <person name="Pangilinan J."/>
            <person name="Floch G.L."/>
            <person name="Makela M.R."/>
            <person name="Henrissat B."/>
            <person name="Grigoriev I.V."/>
            <person name="Crouch J.A."/>
            <person name="De Vries R.P."/>
            <person name="Sukno S.A."/>
            <person name="Thon M.R."/>
        </authorList>
    </citation>
    <scope>NUCLEOTIDE SEQUENCE</scope>
    <source>
        <strain evidence="2">CBS 112980</strain>
    </source>
</reference>
<name>A0AAD8U7E1_GLOAC</name>
<gene>
    <name evidence="2" type="ORF">BDZ83DRAFT_591415</name>
</gene>
<feature type="non-terminal residue" evidence="2">
    <location>
        <position position="1"/>
    </location>
</feature>
<dbReference type="Proteomes" id="UP001244207">
    <property type="component" value="Unassembled WGS sequence"/>
</dbReference>
<sequence>ASSVTKISAYERLDTLSTPSPLHRLQSSKQKLEFFLLDGLLHQTPPSNPTPNQLPHKTGSAALPLAEGESRRPRQITEGSVCYRFRPP</sequence>
<dbReference type="EMBL" id="JAHMHS010000171">
    <property type="protein sequence ID" value="KAK1710342.1"/>
    <property type="molecule type" value="Genomic_DNA"/>
</dbReference>
<keyword evidence="3" id="KW-1185">Reference proteome</keyword>
<dbReference type="RefSeq" id="XP_060358812.1">
    <property type="nucleotide sequence ID" value="XM_060506433.1"/>
</dbReference>
<proteinExistence type="predicted"/>
<dbReference type="AlphaFoldDB" id="A0AAD8U7E1"/>